<protein>
    <submittedName>
        <fullName evidence="3">Phosphate uptake regulator PhoU</fullName>
    </submittedName>
</protein>
<dbReference type="AlphaFoldDB" id="A0A7C4I6V5"/>
<dbReference type="EMBL" id="DTAD01000005">
    <property type="protein sequence ID" value="HGN89552.1"/>
    <property type="molecule type" value="Genomic_DNA"/>
</dbReference>
<dbReference type="GO" id="GO:0045936">
    <property type="term" value="P:negative regulation of phosphate metabolic process"/>
    <property type="evidence" value="ECO:0007669"/>
    <property type="project" value="InterPro"/>
</dbReference>
<dbReference type="InterPro" id="IPR028366">
    <property type="entry name" value="PhoU"/>
</dbReference>
<evidence type="ECO:0000259" key="1">
    <source>
        <dbReference type="SMART" id="SM00966"/>
    </source>
</evidence>
<evidence type="ECO:0000313" key="2">
    <source>
        <dbReference type="EMBL" id="HGL41532.1"/>
    </source>
</evidence>
<dbReference type="SMART" id="SM00966">
    <property type="entry name" value="SpoVT_AbrB"/>
    <property type="match status" value="1"/>
</dbReference>
<dbReference type="Pfam" id="PF01895">
    <property type="entry name" value="PhoU"/>
    <property type="match status" value="1"/>
</dbReference>
<dbReference type="EMBL" id="DTCM01000092">
    <property type="protein sequence ID" value="HGL41532.1"/>
    <property type="molecule type" value="Genomic_DNA"/>
</dbReference>
<feature type="domain" description="SpoVT-AbrB" evidence="1">
    <location>
        <begin position="9"/>
        <end position="55"/>
    </location>
</feature>
<gene>
    <name evidence="4" type="ORF">ENM30_05475</name>
    <name evidence="3" type="ORF">ENT82_00265</name>
    <name evidence="2" type="ORF">ENU43_07730</name>
</gene>
<dbReference type="EMBL" id="DRXG01000120">
    <property type="protein sequence ID" value="HHN52745.1"/>
    <property type="molecule type" value="Genomic_DNA"/>
</dbReference>
<dbReference type="GO" id="GO:0030643">
    <property type="term" value="P:intracellular phosphate ion homeostasis"/>
    <property type="evidence" value="ECO:0007669"/>
    <property type="project" value="InterPro"/>
</dbReference>
<sequence length="346" mass="38446">MPYVRRVQRVGSGTLTVSLPRKWVERSGLKPGDPVSIIELSDAALKLETKIERAPQHTVFTLDASKIRDKALLSRLVIGAYLQGFEEINIISGEGVSEEVQAAVASTIDMLPGVEIVEQSTRRVVIQSFLDPSKFPVQGIIKRMQVMLTMGINSLIEALKEGRKDALNDIAKMETKVDELYFLCIRQIFFNVKREVWGEEASDPYIAAIGDRLVVRSLEEIADSLKLSAAEVQKLLGTKLSPSLVNKLVKLLESIQVLFGKTMKAFLSLDINLANEVIEVTARQYGEEMAFNDIFSHGVSDLATAVSLRNFVYNVISMARNCKIIAEVTMNRFVRTPSKLVTVESV</sequence>
<organism evidence="3">
    <name type="scientific">Caldiarchaeum subterraneum</name>
    <dbReference type="NCBI Taxonomy" id="311458"/>
    <lineage>
        <taxon>Archaea</taxon>
        <taxon>Nitrososphaerota</taxon>
        <taxon>Candidatus Caldarchaeales</taxon>
        <taxon>Candidatus Caldarchaeaceae</taxon>
        <taxon>Candidatus Caldarchaeum</taxon>
    </lineage>
</organism>
<evidence type="ECO:0000313" key="4">
    <source>
        <dbReference type="EMBL" id="HHN52745.1"/>
    </source>
</evidence>
<reference evidence="3" key="1">
    <citation type="journal article" date="2020" name="mSystems">
        <title>Genome- and Community-Level Interaction Insights into Carbon Utilization and Element Cycling Functions of Hydrothermarchaeota in Hydrothermal Sediment.</title>
        <authorList>
            <person name="Zhou Z."/>
            <person name="Liu Y."/>
            <person name="Xu W."/>
            <person name="Pan J."/>
            <person name="Luo Z.H."/>
            <person name="Li M."/>
        </authorList>
    </citation>
    <scope>NUCLEOTIDE SEQUENCE [LARGE SCALE GENOMIC DNA]</scope>
    <source>
        <strain evidence="4">SpSt-1073</strain>
        <strain evidence="3">SpSt-613</strain>
        <strain evidence="2">SpSt-669</strain>
    </source>
</reference>
<evidence type="ECO:0000313" key="3">
    <source>
        <dbReference type="EMBL" id="HGN89552.1"/>
    </source>
</evidence>
<proteinExistence type="predicted"/>
<dbReference type="InterPro" id="IPR007159">
    <property type="entry name" value="SpoVT-AbrB_dom"/>
</dbReference>
<dbReference type="PANTHER" id="PTHR42930">
    <property type="entry name" value="PHOSPHATE-SPECIFIC TRANSPORT SYSTEM ACCESSORY PROTEIN PHOU"/>
    <property type="match status" value="1"/>
</dbReference>
<dbReference type="Gene3D" id="1.20.58.220">
    <property type="entry name" value="Phosphate transport system protein phou homolog 2, domain 2"/>
    <property type="match status" value="1"/>
</dbReference>
<name>A0A7C4I6V5_CALS0</name>
<dbReference type="Pfam" id="PF04014">
    <property type="entry name" value="MazE_antitoxin"/>
    <property type="match status" value="1"/>
</dbReference>
<accession>A0A7C4I6V5</accession>
<dbReference type="InterPro" id="IPR026022">
    <property type="entry name" value="PhoU_dom"/>
</dbReference>
<dbReference type="PANTHER" id="PTHR42930:SF5">
    <property type="entry name" value="PHOSPHATE UPTAKE REGULATOR, PHOU"/>
    <property type="match status" value="1"/>
</dbReference>
<dbReference type="InterPro" id="IPR038078">
    <property type="entry name" value="PhoU-like_sf"/>
</dbReference>
<dbReference type="GO" id="GO:0003677">
    <property type="term" value="F:DNA binding"/>
    <property type="evidence" value="ECO:0007669"/>
    <property type="project" value="InterPro"/>
</dbReference>
<dbReference type="SUPFAM" id="SSF109755">
    <property type="entry name" value="PhoU-like"/>
    <property type="match status" value="1"/>
</dbReference>
<comment type="caution">
    <text evidence="3">The sequence shown here is derived from an EMBL/GenBank/DDBJ whole genome shotgun (WGS) entry which is preliminary data.</text>
</comment>